<dbReference type="PANTHER" id="PTHR21137">
    <property type="entry name" value="ODORANT RECEPTOR"/>
    <property type="match status" value="1"/>
</dbReference>
<evidence type="ECO:0000256" key="8">
    <source>
        <dbReference type="ARBA" id="ARBA00023170"/>
    </source>
</evidence>
<evidence type="ECO:0000256" key="7">
    <source>
        <dbReference type="ARBA" id="ARBA00023136"/>
    </source>
</evidence>
<dbReference type="GO" id="GO:0004984">
    <property type="term" value="F:olfactory receptor activity"/>
    <property type="evidence" value="ECO:0007669"/>
    <property type="project" value="InterPro"/>
</dbReference>
<keyword evidence="5 10" id="KW-0552">Olfaction</keyword>
<dbReference type="AlphaFoldDB" id="A0A1J0KKI8"/>
<feature type="transmembrane region" description="Helical" evidence="10">
    <location>
        <begin position="131"/>
        <end position="151"/>
    </location>
</feature>
<keyword evidence="6 10" id="KW-1133">Transmembrane helix</keyword>
<dbReference type="PANTHER" id="PTHR21137:SF35">
    <property type="entry name" value="ODORANT RECEPTOR 19A-RELATED"/>
    <property type="match status" value="1"/>
</dbReference>
<feature type="transmembrane region" description="Helical" evidence="10">
    <location>
        <begin position="42"/>
        <end position="62"/>
    </location>
</feature>
<keyword evidence="8 10" id="KW-0675">Receptor</keyword>
<dbReference type="EMBL" id="KX290661">
    <property type="protein sequence ID" value="APC94232.1"/>
    <property type="molecule type" value="mRNA"/>
</dbReference>
<organism evidence="11">
    <name type="scientific">Pyrrhalta maculicollis</name>
    <dbReference type="NCBI Taxonomy" id="226885"/>
    <lineage>
        <taxon>Eukaryota</taxon>
        <taxon>Metazoa</taxon>
        <taxon>Ecdysozoa</taxon>
        <taxon>Arthropoda</taxon>
        <taxon>Hexapoda</taxon>
        <taxon>Insecta</taxon>
        <taxon>Pterygota</taxon>
        <taxon>Neoptera</taxon>
        <taxon>Endopterygota</taxon>
        <taxon>Coleoptera</taxon>
        <taxon>Polyphaga</taxon>
        <taxon>Cucujiformia</taxon>
        <taxon>Chrysomeloidea</taxon>
        <taxon>Chrysomelidae</taxon>
        <taxon>Galerucinae</taxon>
        <taxon>Coelomerites</taxon>
        <taxon>Pyrrhalta</taxon>
    </lineage>
</organism>
<evidence type="ECO:0000256" key="2">
    <source>
        <dbReference type="ARBA" id="ARBA00022475"/>
    </source>
</evidence>
<evidence type="ECO:0000256" key="1">
    <source>
        <dbReference type="ARBA" id="ARBA00004651"/>
    </source>
</evidence>
<dbReference type="Pfam" id="PF02949">
    <property type="entry name" value="7tm_6"/>
    <property type="match status" value="1"/>
</dbReference>
<dbReference type="GO" id="GO:0007165">
    <property type="term" value="P:signal transduction"/>
    <property type="evidence" value="ECO:0007669"/>
    <property type="project" value="UniProtKB-KW"/>
</dbReference>
<comment type="similarity">
    <text evidence="10">Belongs to the insect chemoreceptor superfamily. Heteromeric odorant receptor channel (TC 1.A.69) family.</text>
</comment>
<evidence type="ECO:0000256" key="3">
    <source>
        <dbReference type="ARBA" id="ARBA00022606"/>
    </source>
</evidence>
<proteinExistence type="evidence at transcript level"/>
<feature type="transmembrane region" description="Helical" evidence="10">
    <location>
        <begin position="82"/>
        <end position="103"/>
    </location>
</feature>
<keyword evidence="3 10" id="KW-0716">Sensory transduction</keyword>
<dbReference type="GO" id="GO:0005886">
    <property type="term" value="C:plasma membrane"/>
    <property type="evidence" value="ECO:0007669"/>
    <property type="project" value="UniProtKB-SubCell"/>
</dbReference>
<reference evidence="11" key="1">
    <citation type="journal article" date="2016" name="Insect Biochem. Mol. Biol.">
        <title>Comparative transcriptome analysis of chemosensory genes in two sister leaf beetles provides insights into chemosensory speciation.</title>
        <authorList>
            <person name="Zhang B."/>
            <person name="Zhang W."/>
            <person name="Nie R.E."/>
            <person name="Li W.Z."/>
            <person name="Segraves K.A."/>
            <person name="Yang X.K."/>
            <person name="Xue H.J."/>
        </authorList>
    </citation>
    <scope>NUCLEOTIDE SEQUENCE</scope>
</reference>
<keyword evidence="4 10" id="KW-0812">Transmembrane</keyword>
<evidence type="ECO:0000256" key="5">
    <source>
        <dbReference type="ARBA" id="ARBA00022725"/>
    </source>
</evidence>
<keyword evidence="9 10" id="KW-0807">Transducer</keyword>
<evidence type="ECO:0000313" key="11">
    <source>
        <dbReference type="EMBL" id="APC94232.1"/>
    </source>
</evidence>
<evidence type="ECO:0000256" key="10">
    <source>
        <dbReference type="RuleBase" id="RU351113"/>
    </source>
</evidence>
<name>A0A1J0KKI8_9CUCU</name>
<dbReference type="InterPro" id="IPR004117">
    <property type="entry name" value="7tm6_olfct_rcpt"/>
</dbReference>
<comment type="subcellular location">
    <subcellularLocation>
        <location evidence="1 10">Cell membrane</location>
        <topology evidence="1 10">Multi-pass membrane protein</topology>
    </subcellularLocation>
</comment>
<keyword evidence="2" id="KW-1003">Cell membrane</keyword>
<accession>A0A1J0KKI8</accession>
<dbReference type="GO" id="GO:0005549">
    <property type="term" value="F:odorant binding"/>
    <property type="evidence" value="ECO:0007669"/>
    <property type="project" value="InterPro"/>
</dbReference>
<protein>
    <recommendedName>
        <fullName evidence="10">Odorant receptor</fullName>
    </recommendedName>
</protein>
<evidence type="ECO:0000256" key="9">
    <source>
        <dbReference type="ARBA" id="ARBA00023224"/>
    </source>
</evidence>
<keyword evidence="7 10" id="KW-0472">Membrane</keyword>
<evidence type="ECO:0000256" key="4">
    <source>
        <dbReference type="ARBA" id="ARBA00022692"/>
    </source>
</evidence>
<evidence type="ECO:0000256" key="6">
    <source>
        <dbReference type="ARBA" id="ARBA00022989"/>
    </source>
</evidence>
<comment type="caution">
    <text evidence="10">Lacks conserved residue(s) required for the propagation of feature annotation.</text>
</comment>
<sequence length="387" mass="44854">MNTENVKVIKIMEHPIRILQIPYLFPSATEINDPKANIYFKYLLVNFSSIYYSVGALLHMIFNLKRGIADHIDKDIGNILSYHGASYFLFRYLLNLKFIIILFKQFSDFETFGKPNNFDERNKSINKWSRVYLCYQTTILVTMLLPAFLYIPQCKQENLEKGLQEVCGLPIPTWLPFRFDYFPVKQIVYLYECYSAFVVYQTAGMLSYTMFASCEHLILRLEHVKHQLVNALNEKDVVIRRQKFNKAVQYHQAVIQMGTLLNKCFSPCMMVHISLTGPFIGVVGYTFLTNIPLDSTALLVGWLVSTYIVCYGGQRLMEASISVGNIMNRIHWYDLETDLQRDLILIIIRSRRPIFLTAGPFGPITYSTVVTILKTSYSYVTLLNQTM</sequence>